<keyword evidence="3" id="KW-1185">Reference proteome</keyword>
<evidence type="ECO:0000256" key="1">
    <source>
        <dbReference type="SAM" id="MobiDB-lite"/>
    </source>
</evidence>
<gene>
    <name evidence="2" type="ORF">PR048_015275</name>
</gene>
<evidence type="ECO:0000313" key="2">
    <source>
        <dbReference type="EMBL" id="KAJ8883432.1"/>
    </source>
</evidence>
<feature type="region of interest" description="Disordered" evidence="1">
    <location>
        <begin position="394"/>
        <end position="415"/>
    </location>
</feature>
<feature type="region of interest" description="Disordered" evidence="1">
    <location>
        <begin position="112"/>
        <end position="134"/>
    </location>
</feature>
<feature type="region of interest" description="Disordered" evidence="1">
    <location>
        <begin position="302"/>
        <end position="321"/>
    </location>
</feature>
<evidence type="ECO:0000313" key="3">
    <source>
        <dbReference type="Proteomes" id="UP001159363"/>
    </source>
</evidence>
<sequence>MQSENSCISPNDLRTAVCVDTPKKQNLCRCFPLPVLTITAQSLVRLRPCNTSAAPPPLTFHQTSSYARHQTVNSYAAPDLHSSIVCQTPKKQHLFSPNASCAILASTTNDQSHHTSRVGGETRGNINSQSQHSSVEGRGWRRNCWARVLLEIAWKSMSLEIKVTYIHHVQRLRSRWPKSKMDATTSSLVENLCSRTYYSIIPILQLRASLAKLGTPSSLRLTACDWLKRDEPLKSSIPPVAPLIWTALNIAVLRPNEGATRYGAAPECKGGGNGRSLRKSAYQRHLPAGFPLRNPGVDPPGIEPGSPRWEASSLTTTPPRPLVPLVNVHTADGKSCQSAASHRDKKLVPWTQRHRAQPAYGDGSTEVAEMKKMRESSPEHADYLFIMPDQEKSRERKKKVTFPGKFSCSRETSKMPRRIRHPGISQLSSRQCAVYMWPGAPNRLACHQALLGSIPRRLIPGCTNIFPYPRSNDPSSEQGSSLILVPNSELEWCNSFLCRSKIRSWIEFRTTMVQPGIRHAGNEANMAPGRKRYSSNPPPPPQDQRCFPSHAIYHRRIRFVSPYIMSFTSGLERALQNSPYDEDTLVNLVCHDESSLARFNANMLGCWYTLFCAISSGKFPTMWTFLAI</sequence>
<organism evidence="2 3">
    <name type="scientific">Dryococelus australis</name>
    <dbReference type="NCBI Taxonomy" id="614101"/>
    <lineage>
        <taxon>Eukaryota</taxon>
        <taxon>Metazoa</taxon>
        <taxon>Ecdysozoa</taxon>
        <taxon>Arthropoda</taxon>
        <taxon>Hexapoda</taxon>
        <taxon>Insecta</taxon>
        <taxon>Pterygota</taxon>
        <taxon>Neoptera</taxon>
        <taxon>Polyneoptera</taxon>
        <taxon>Phasmatodea</taxon>
        <taxon>Verophasmatodea</taxon>
        <taxon>Anareolatae</taxon>
        <taxon>Phasmatidae</taxon>
        <taxon>Eurycanthinae</taxon>
        <taxon>Dryococelus</taxon>
    </lineage>
</organism>
<dbReference type="Proteomes" id="UP001159363">
    <property type="component" value="Chromosome 4"/>
</dbReference>
<comment type="caution">
    <text evidence="2">The sequence shown here is derived from an EMBL/GenBank/DDBJ whole genome shotgun (WGS) entry which is preliminary data.</text>
</comment>
<proteinExistence type="predicted"/>
<feature type="region of interest" description="Disordered" evidence="1">
    <location>
        <begin position="520"/>
        <end position="542"/>
    </location>
</feature>
<protein>
    <submittedName>
        <fullName evidence="2">Uncharacterized protein</fullName>
    </submittedName>
</protein>
<reference evidence="2 3" key="1">
    <citation type="submission" date="2023-02" db="EMBL/GenBank/DDBJ databases">
        <title>LHISI_Scaffold_Assembly.</title>
        <authorList>
            <person name="Stuart O.P."/>
            <person name="Cleave R."/>
            <person name="Magrath M.J.L."/>
            <person name="Mikheyev A.S."/>
        </authorList>
    </citation>
    <scope>NUCLEOTIDE SEQUENCE [LARGE SCALE GENOMIC DNA]</scope>
    <source>
        <strain evidence="2">Daus_M_001</strain>
        <tissue evidence="2">Leg muscle</tissue>
    </source>
</reference>
<accession>A0ABQ9HGR8</accession>
<name>A0ABQ9HGR8_9NEOP</name>
<dbReference type="EMBL" id="JARBHB010000005">
    <property type="protein sequence ID" value="KAJ8883432.1"/>
    <property type="molecule type" value="Genomic_DNA"/>
</dbReference>
<feature type="compositionally biased region" description="Polar residues" evidence="1">
    <location>
        <begin position="124"/>
        <end position="134"/>
    </location>
</feature>